<dbReference type="RefSeq" id="WP_097804851.1">
    <property type="nucleotide sequence ID" value="NZ_FXYH01000007.1"/>
</dbReference>
<dbReference type="EMBL" id="FXYH01000007">
    <property type="protein sequence ID" value="SMX41843.1"/>
    <property type="molecule type" value="Genomic_DNA"/>
</dbReference>
<name>A0A238KG88_9RHOB</name>
<evidence type="ECO:0000313" key="1">
    <source>
        <dbReference type="EMBL" id="SMX41843.1"/>
    </source>
</evidence>
<keyword evidence="2" id="KW-1185">Reference proteome</keyword>
<dbReference type="InterPro" id="IPR012292">
    <property type="entry name" value="Globin/Proto"/>
</dbReference>
<dbReference type="CDD" id="cd08916">
    <property type="entry name" value="TrHb3_P"/>
    <property type="match status" value="1"/>
</dbReference>
<dbReference type="Proteomes" id="UP000220836">
    <property type="component" value="Unassembled WGS sequence"/>
</dbReference>
<dbReference type="InterPro" id="IPR009050">
    <property type="entry name" value="Globin-like_sf"/>
</dbReference>
<evidence type="ECO:0000313" key="2">
    <source>
        <dbReference type="Proteomes" id="UP000220836"/>
    </source>
</evidence>
<dbReference type="OrthoDB" id="25954at2"/>
<dbReference type="GO" id="GO:0020037">
    <property type="term" value="F:heme binding"/>
    <property type="evidence" value="ECO:0007669"/>
    <property type="project" value="InterPro"/>
</dbReference>
<dbReference type="SUPFAM" id="SSF46458">
    <property type="entry name" value="Globin-like"/>
    <property type="match status" value="1"/>
</dbReference>
<gene>
    <name evidence="1" type="primary">ctb</name>
    <name evidence="1" type="ORF">PEV8663_02361</name>
</gene>
<dbReference type="AlphaFoldDB" id="A0A238KG88"/>
<dbReference type="GO" id="GO:0019825">
    <property type="term" value="F:oxygen binding"/>
    <property type="evidence" value="ECO:0007669"/>
    <property type="project" value="InterPro"/>
</dbReference>
<organism evidence="1 2">
    <name type="scientific">Pelagimonas varians</name>
    <dbReference type="NCBI Taxonomy" id="696760"/>
    <lineage>
        <taxon>Bacteria</taxon>
        <taxon>Pseudomonadati</taxon>
        <taxon>Pseudomonadota</taxon>
        <taxon>Alphaproteobacteria</taxon>
        <taxon>Rhodobacterales</taxon>
        <taxon>Roseobacteraceae</taxon>
        <taxon>Pelagimonas</taxon>
    </lineage>
</organism>
<sequence>MTNPLARFPVTADQIDWVMEVFYARIRVHPELGPVFAAHIGETDAEWADHIDKIGRFWRNAILRDPVYSGNPMMVHMAARDVKVPHFGPWLEMFEQVVRRELPEASADAWIELAHRIARGFKMQLSERDNLGGVPMLG</sequence>
<proteinExistence type="predicted"/>
<protein>
    <submittedName>
        <fullName evidence="1">Group 3 truncated hemoglobin ctb</fullName>
    </submittedName>
</protein>
<dbReference type="Gene3D" id="1.10.490.10">
    <property type="entry name" value="Globins"/>
    <property type="match status" value="1"/>
</dbReference>
<reference evidence="1 2" key="1">
    <citation type="submission" date="2017-05" db="EMBL/GenBank/DDBJ databases">
        <authorList>
            <person name="Song R."/>
            <person name="Chenine A.L."/>
            <person name="Ruprecht R.M."/>
        </authorList>
    </citation>
    <scope>NUCLEOTIDE SEQUENCE [LARGE SCALE GENOMIC DNA]</scope>
    <source>
        <strain evidence="1 2">CECT 8663</strain>
    </source>
</reference>
<accession>A0A238KG88</accession>